<dbReference type="PANTHER" id="PTHR42852:SF6">
    <property type="entry name" value="THIOL:DISULFIDE INTERCHANGE PROTEIN DSBE"/>
    <property type="match status" value="1"/>
</dbReference>
<evidence type="ECO:0000259" key="5">
    <source>
        <dbReference type="Pfam" id="PF13905"/>
    </source>
</evidence>
<protein>
    <recommendedName>
        <fullName evidence="5">Thioredoxin-like fold domain-containing protein</fullName>
    </recommendedName>
</protein>
<sequence>MLFLIFISFSCNKKGNKEVEGLLSNNLKATNEINDSIIISVNFKSEGKIAFNIKDKYHQYYFLGFINNSQKDTTIVKKIPRIFKNQLIDYFGFENKNGKPEFFENYFLIDSTKNEILFNYSNEKATLISHKDKNDINSIHSIYNKLDVKIKNSGKLNEDQKKKLYSELEMLYTSSLEKASKIEKELIKTYYISILQKIYPQDKRIDDFMKNIKSPMACNPFSSILFNYTDDRIEMFNFSKLNETNYTKEYIDILSIGIFNFLRFEGNKGNEKYKLAKDWLIKTDLYSNDSIYIKNEITPKDSLILKQKLEKLTFIDVKDNPYGIRQVVKNKTSKYYLIDFWTTWCSPCIQNIKSIHKMDLPKNLSIIYISMDKGKDKGKWSAKSEELNLNNSFLFVENESNKNIINEIELNQLPRYILIDKDFNMLNTNMITPQEGDFLKELKSYIKE</sequence>
<evidence type="ECO:0000256" key="4">
    <source>
        <dbReference type="ARBA" id="ARBA00023284"/>
    </source>
</evidence>
<keyword evidence="7" id="KW-1185">Reference proteome</keyword>
<evidence type="ECO:0000313" key="7">
    <source>
        <dbReference type="Proteomes" id="UP000817854"/>
    </source>
</evidence>
<evidence type="ECO:0000256" key="2">
    <source>
        <dbReference type="ARBA" id="ARBA00022748"/>
    </source>
</evidence>
<organism evidence="6 7">
    <name type="scientific">Flavobacterium jejuense</name>
    <dbReference type="NCBI Taxonomy" id="1544455"/>
    <lineage>
        <taxon>Bacteria</taxon>
        <taxon>Pseudomonadati</taxon>
        <taxon>Bacteroidota</taxon>
        <taxon>Flavobacteriia</taxon>
        <taxon>Flavobacteriales</taxon>
        <taxon>Flavobacteriaceae</taxon>
        <taxon>Flavobacterium</taxon>
    </lineage>
</organism>
<dbReference type="InterPro" id="IPR012336">
    <property type="entry name" value="Thioredoxin-like_fold"/>
</dbReference>
<dbReference type="RefSeq" id="WP_165928923.1">
    <property type="nucleotide sequence ID" value="NZ_VEVQ02000008.1"/>
</dbReference>
<dbReference type="Gene3D" id="3.40.30.10">
    <property type="entry name" value="Glutaredoxin"/>
    <property type="match status" value="1"/>
</dbReference>
<name>A0ABX0IU46_9FLAO</name>
<dbReference type="InterPro" id="IPR036249">
    <property type="entry name" value="Thioredoxin-like_sf"/>
</dbReference>
<proteinExistence type="predicted"/>
<keyword evidence="2" id="KW-0201">Cytochrome c-type biogenesis</keyword>
<comment type="caution">
    <text evidence="6">The sequence shown here is derived from an EMBL/GenBank/DDBJ whole genome shotgun (WGS) entry which is preliminary data.</text>
</comment>
<reference evidence="6" key="1">
    <citation type="submission" date="2019-05" db="EMBL/GenBank/DDBJ databases">
        <authorList>
            <person name="Lianzixin W."/>
        </authorList>
    </citation>
    <scope>NUCLEOTIDE SEQUENCE</scope>
    <source>
        <strain evidence="6">EC11</strain>
    </source>
</reference>
<evidence type="ECO:0000256" key="1">
    <source>
        <dbReference type="ARBA" id="ARBA00004196"/>
    </source>
</evidence>
<reference evidence="6" key="2">
    <citation type="submission" date="2020-02" db="EMBL/GenBank/DDBJ databases">
        <title>Flavobacterium profundi sp. nov., isolated from a deep-sea seamount.</title>
        <authorList>
            <person name="Zhang D.-C."/>
        </authorList>
    </citation>
    <scope>NUCLEOTIDE SEQUENCE</scope>
    <source>
        <strain evidence="6">EC11</strain>
    </source>
</reference>
<feature type="domain" description="Thioredoxin-like fold" evidence="5">
    <location>
        <begin position="334"/>
        <end position="424"/>
    </location>
</feature>
<dbReference type="Pfam" id="PF13905">
    <property type="entry name" value="Thioredoxin_8"/>
    <property type="match status" value="1"/>
</dbReference>
<evidence type="ECO:0000313" key="6">
    <source>
        <dbReference type="EMBL" id="NHN26680.1"/>
    </source>
</evidence>
<comment type="subcellular location">
    <subcellularLocation>
        <location evidence="1">Cell envelope</location>
    </subcellularLocation>
</comment>
<gene>
    <name evidence="6" type="ORF">FIA58_013425</name>
</gene>
<dbReference type="InterPro" id="IPR050553">
    <property type="entry name" value="Thioredoxin_ResA/DsbE_sf"/>
</dbReference>
<evidence type="ECO:0000256" key="3">
    <source>
        <dbReference type="ARBA" id="ARBA00023157"/>
    </source>
</evidence>
<dbReference type="SUPFAM" id="SSF52833">
    <property type="entry name" value="Thioredoxin-like"/>
    <property type="match status" value="1"/>
</dbReference>
<dbReference type="EMBL" id="VEVQ02000008">
    <property type="protein sequence ID" value="NHN26680.1"/>
    <property type="molecule type" value="Genomic_DNA"/>
</dbReference>
<dbReference type="Proteomes" id="UP000817854">
    <property type="component" value="Unassembled WGS sequence"/>
</dbReference>
<accession>A0ABX0IU46</accession>
<keyword evidence="4" id="KW-0676">Redox-active center</keyword>
<dbReference type="PANTHER" id="PTHR42852">
    <property type="entry name" value="THIOL:DISULFIDE INTERCHANGE PROTEIN DSBE"/>
    <property type="match status" value="1"/>
</dbReference>
<keyword evidence="3" id="KW-1015">Disulfide bond</keyword>